<dbReference type="OrthoDB" id="690661at2759"/>
<keyword evidence="3" id="KW-1185">Reference proteome</keyword>
<evidence type="ECO:0000256" key="1">
    <source>
        <dbReference type="SAM" id="MobiDB-lite"/>
    </source>
</evidence>
<reference evidence="2" key="1">
    <citation type="submission" date="2017-07" db="EMBL/GenBank/DDBJ databases">
        <title>Taro Niue Genome Assembly and Annotation.</title>
        <authorList>
            <person name="Atibalentja N."/>
            <person name="Keating K."/>
            <person name="Fields C.J."/>
        </authorList>
    </citation>
    <scope>NUCLEOTIDE SEQUENCE</scope>
    <source>
        <strain evidence="2">Niue_2</strain>
        <tissue evidence="2">Leaf</tissue>
    </source>
</reference>
<sequence>MYPCVNTHRWKMAALVTCICGGRRGGGSPTTLPCLFLLLSVVVPTLLLPAVAGGSEEEGATGHDAPNAAERAMGVFAPGGPWERILSWAKLTFLNLRPPDSGSRERTGKVMEAAVRSLEAGKATAEGAAKTAAQVTEATVEKTKKKVKRTLSSDSGGDAEL</sequence>
<comment type="caution">
    <text evidence="2">The sequence shown here is derived from an EMBL/GenBank/DDBJ whole genome shotgun (WGS) entry which is preliminary data.</text>
</comment>
<accession>A0A843XCR1</accession>
<gene>
    <name evidence="2" type="ORF">Taro_050039</name>
</gene>
<protein>
    <submittedName>
        <fullName evidence="2">Uncharacterized protein</fullName>
    </submittedName>
</protein>
<dbReference type="EMBL" id="NMUH01007328">
    <property type="protein sequence ID" value="MQM17071.1"/>
    <property type="molecule type" value="Genomic_DNA"/>
</dbReference>
<evidence type="ECO:0000313" key="3">
    <source>
        <dbReference type="Proteomes" id="UP000652761"/>
    </source>
</evidence>
<feature type="region of interest" description="Disordered" evidence="1">
    <location>
        <begin position="136"/>
        <end position="161"/>
    </location>
</feature>
<dbReference type="PANTHER" id="PTHR35463:SF10">
    <property type="entry name" value="TRANSMEMBRANE PROTEIN"/>
    <property type="match status" value="1"/>
</dbReference>
<name>A0A843XCR1_COLES</name>
<organism evidence="2 3">
    <name type="scientific">Colocasia esculenta</name>
    <name type="common">Wild taro</name>
    <name type="synonym">Arum esculentum</name>
    <dbReference type="NCBI Taxonomy" id="4460"/>
    <lineage>
        <taxon>Eukaryota</taxon>
        <taxon>Viridiplantae</taxon>
        <taxon>Streptophyta</taxon>
        <taxon>Embryophyta</taxon>
        <taxon>Tracheophyta</taxon>
        <taxon>Spermatophyta</taxon>
        <taxon>Magnoliopsida</taxon>
        <taxon>Liliopsida</taxon>
        <taxon>Araceae</taxon>
        <taxon>Aroideae</taxon>
        <taxon>Colocasieae</taxon>
        <taxon>Colocasia</taxon>
    </lineage>
</organism>
<dbReference type="Proteomes" id="UP000652761">
    <property type="component" value="Unassembled WGS sequence"/>
</dbReference>
<proteinExistence type="predicted"/>
<dbReference type="AlphaFoldDB" id="A0A843XCR1"/>
<evidence type="ECO:0000313" key="2">
    <source>
        <dbReference type="EMBL" id="MQM17071.1"/>
    </source>
</evidence>
<dbReference type="PANTHER" id="PTHR35463">
    <property type="entry name" value="TRANSMEMBRANE PROTEIN"/>
    <property type="match status" value="1"/>
</dbReference>